<gene>
    <name evidence="3" type="ORF">J5V96_01815</name>
</gene>
<keyword evidence="2" id="KW-0472">Membrane</keyword>
<reference evidence="3" key="1">
    <citation type="submission" date="2021-03" db="EMBL/GenBank/DDBJ databases">
        <title>Microbacterium sp. nov., a novel actinobacterium isolated from cow dung.</title>
        <authorList>
            <person name="Zhang L."/>
        </authorList>
    </citation>
    <scope>NUCLEOTIDE SEQUENCE</scope>
    <source>
        <strain evidence="3">NEAU-LLB</strain>
    </source>
</reference>
<evidence type="ECO:0000256" key="2">
    <source>
        <dbReference type="SAM" id="Phobius"/>
    </source>
</evidence>
<organism evidence="3 4">
    <name type="scientific">Microbacterium stercoris</name>
    <dbReference type="NCBI Taxonomy" id="2820289"/>
    <lineage>
        <taxon>Bacteria</taxon>
        <taxon>Bacillati</taxon>
        <taxon>Actinomycetota</taxon>
        <taxon>Actinomycetes</taxon>
        <taxon>Micrococcales</taxon>
        <taxon>Microbacteriaceae</taxon>
        <taxon>Microbacterium</taxon>
    </lineage>
</organism>
<comment type="caution">
    <text evidence="3">The sequence shown here is derived from an EMBL/GenBank/DDBJ whole genome shotgun (WGS) entry which is preliminary data.</text>
</comment>
<feature type="region of interest" description="Disordered" evidence="1">
    <location>
        <begin position="1"/>
        <end position="24"/>
    </location>
</feature>
<evidence type="ECO:0000256" key="1">
    <source>
        <dbReference type="SAM" id="MobiDB-lite"/>
    </source>
</evidence>
<feature type="transmembrane region" description="Helical" evidence="2">
    <location>
        <begin position="42"/>
        <end position="61"/>
    </location>
</feature>
<protein>
    <submittedName>
        <fullName evidence="3">DUF4245 family protein</fullName>
    </submittedName>
</protein>
<keyword evidence="2" id="KW-1133">Transmembrane helix</keyword>
<dbReference type="Proteomes" id="UP000680132">
    <property type="component" value="Unassembled WGS sequence"/>
</dbReference>
<dbReference type="EMBL" id="JAGFOA010000001">
    <property type="protein sequence ID" value="MBO3662243.1"/>
    <property type="molecule type" value="Genomic_DNA"/>
</dbReference>
<dbReference type="AlphaFoldDB" id="A0A939QNZ9"/>
<proteinExistence type="predicted"/>
<dbReference type="Pfam" id="PF14030">
    <property type="entry name" value="DUF4245"/>
    <property type="match status" value="1"/>
</dbReference>
<dbReference type="InterPro" id="IPR025339">
    <property type="entry name" value="DUF4245"/>
</dbReference>
<sequence>MARAKGEPRVVAELGRPETPQETAARKAANTKAYRESQNFRNLLVALGATVVILAVMFLIVPRGDLTQARQIDVAEEAAAASSAFDRTVIVPDVPEPEGRDGNGWFVNEAKVVSDSSWEVLYVPGDDSFLRFVQGFDADEVWAAQRLGGSAPTDELEIGGVDWAVYEVRPTDEGATAGVTYALGTQAGSDHILLYGSSTPETTAEVAEMIAPQVRALAEESR</sequence>
<name>A0A939QNZ9_9MICO</name>
<accession>A0A939QNZ9</accession>
<dbReference type="RefSeq" id="WP_208499940.1">
    <property type="nucleotide sequence ID" value="NZ_JAGFOA010000001.1"/>
</dbReference>
<feature type="compositionally biased region" description="Basic and acidic residues" evidence="1">
    <location>
        <begin position="1"/>
        <end position="10"/>
    </location>
</feature>
<keyword evidence="4" id="KW-1185">Reference proteome</keyword>
<evidence type="ECO:0000313" key="3">
    <source>
        <dbReference type="EMBL" id="MBO3662243.1"/>
    </source>
</evidence>
<keyword evidence="2" id="KW-0812">Transmembrane</keyword>
<evidence type="ECO:0000313" key="4">
    <source>
        <dbReference type="Proteomes" id="UP000680132"/>
    </source>
</evidence>